<dbReference type="Proteomes" id="UP001178148">
    <property type="component" value="Unassembled WGS sequence"/>
</dbReference>
<evidence type="ECO:0000313" key="5">
    <source>
        <dbReference type="Proteomes" id="UP001178148"/>
    </source>
</evidence>
<name>A0AA90NKD0_9GAMM</name>
<keyword evidence="1" id="KW-0143">Chaperone</keyword>
<evidence type="ECO:0000313" key="4">
    <source>
        <dbReference type="EMBL" id="MDP0588197.1"/>
    </source>
</evidence>
<feature type="compositionally biased region" description="Basic and acidic residues" evidence="3">
    <location>
        <begin position="249"/>
        <end position="264"/>
    </location>
</feature>
<dbReference type="InterPro" id="IPR001623">
    <property type="entry name" value="DnaJ_domain"/>
</dbReference>
<feature type="coiled-coil region" evidence="2">
    <location>
        <begin position="175"/>
        <end position="202"/>
    </location>
</feature>
<dbReference type="CDD" id="cd06257">
    <property type="entry name" value="DnaJ"/>
    <property type="match status" value="1"/>
</dbReference>
<dbReference type="Gene3D" id="1.10.287.110">
    <property type="entry name" value="DnaJ domain"/>
    <property type="match status" value="1"/>
</dbReference>
<keyword evidence="2" id="KW-0175">Coiled coil</keyword>
<keyword evidence="5" id="KW-1185">Reference proteome</keyword>
<feature type="region of interest" description="Disordered" evidence="3">
    <location>
        <begin position="225"/>
        <end position="289"/>
    </location>
</feature>
<accession>A0AA90NKD0</accession>
<dbReference type="InterPro" id="IPR036869">
    <property type="entry name" value="J_dom_sf"/>
</dbReference>
<gene>
    <name evidence="4" type="ORF">QS748_02940</name>
</gene>
<reference evidence="4 5" key="1">
    <citation type="journal article" date="2023" name="bioRxiv">
        <title>An intranuclear bacterial parasite of deep-sea mussels expresses apoptosis inhibitors acquired from its host.</title>
        <authorList>
            <person name="Gonzalez Porras M.A."/>
            <person name="Assie A."/>
            <person name="Tietjen M."/>
            <person name="Violette M."/>
            <person name="Kleiner M."/>
            <person name="Gruber-Vodicka H."/>
            <person name="Dubilier N."/>
            <person name="Leisch N."/>
        </authorList>
    </citation>
    <scope>NUCLEOTIDE SEQUENCE [LARGE SCALE GENOMIC DNA]</scope>
    <source>
        <strain evidence="4">IAP13</strain>
    </source>
</reference>
<evidence type="ECO:0000256" key="3">
    <source>
        <dbReference type="SAM" id="MobiDB-lite"/>
    </source>
</evidence>
<sequence>MNINSQNLSKGLTEPFRALSDSAYELGKFIHCHITSASFQAIMLLKLAHGLRHNHNNQTNAQPHIKRTCFHTETALNHYPRKNILENTDKKEETHIGSIVHEKQGMQNNNVDAQIKKDKEYIITPENLVKDICLSLSISMPENGTTEEKFKAVIRTEGLSIKKLNTVLLEILGKSSNLSNGLKNLKINIEKKENNIKNNLISPDAKADLFFSSMLLPFREALKETDAQQPSYKTESSNKTSDSQNNASQEKEKAYNYKERESARGYRRKPNSSGRSEQKSNEEPSFESFYGTDNDFKGFSVKFPDKINSWLESNCEDGLSFQQISDRCVVYSDKDGRIKNVVIRRVDEKFIFISKQHVINIGGDFYIQPGVNTEVKIGVLCWDDKANNVDVISEAWATLSITENKDKNKKCALKSLRCAHPDKNIGNEKQAAENFKKLYKAYEVLQEHRFSS</sequence>
<evidence type="ECO:0000256" key="1">
    <source>
        <dbReference type="ARBA" id="ARBA00023186"/>
    </source>
</evidence>
<evidence type="ECO:0000256" key="2">
    <source>
        <dbReference type="SAM" id="Coils"/>
    </source>
</evidence>
<proteinExistence type="predicted"/>
<protein>
    <submittedName>
        <fullName evidence="4">J domain-containing protein</fullName>
    </submittedName>
</protein>
<dbReference type="EMBL" id="JASXSV010000003">
    <property type="protein sequence ID" value="MDP0588197.1"/>
    <property type="molecule type" value="Genomic_DNA"/>
</dbReference>
<organism evidence="4 5">
    <name type="scientific">Candidatus Endonucleibacter bathymodioli</name>
    <dbReference type="NCBI Taxonomy" id="539814"/>
    <lineage>
        <taxon>Bacteria</taxon>
        <taxon>Pseudomonadati</taxon>
        <taxon>Pseudomonadota</taxon>
        <taxon>Gammaproteobacteria</taxon>
        <taxon>Oceanospirillales</taxon>
        <taxon>Endozoicomonadaceae</taxon>
        <taxon>Candidatus Endonucleibacter</taxon>
    </lineage>
</organism>
<dbReference type="SUPFAM" id="SSF46565">
    <property type="entry name" value="Chaperone J-domain"/>
    <property type="match status" value="1"/>
</dbReference>
<feature type="compositionally biased region" description="Polar residues" evidence="3">
    <location>
        <begin position="227"/>
        <end position="248"/>
    </location>
</feature>
<comment type="caution">
    <text evidence="4">The sequence shown here is derived from an EMBL/GenBank/DDBJ whole genome shotgun (WGS) entry which is preliminary data.</text>
</comment>
<dbReference type="AlphaFoldDB" id="A0AA90NKD0"/>